<dbReference type="HAMAP" id="MF_00328">
    <property type="entry name" value="Guanylate_kinase"/>
    <property type="match status" value="1"/>
</dbReference>
<dbReference type="RefSeq" id="WP_016503832.1">
    <property type="nucleotide sequence ID" value="NZ_AMSD01000002.1"/>
</dbReference>
<reference evidence="11 12" key="1">
    <citation type="journal article" date="2014" name="Environ. Microbiol.">
        <title>Genomic signatures of obligate host dependence in the luminous bacterial symbiont of a vertebrate.</title>
        <authorList>
            <person name="Hendry T.A."/>
            <person name="de Wet J.R."/>
            <person name="Dunlap P.V."/>
        </authorList>
    </citation>
    <scope>NUCLEOTIDE SEQUENCE [LARGE SCALE GENOMIC DNA]</scope>
    <source>
        <strain evidence="11 12">Akat1</strain>
    </source>
</reference>
<dbReference type="GO" id="GO:0005524">
    <property type="term" value="F:ATP binding"/>
    <property type="evidence" value="ECO:0007669"/>
    <property type="project" value="UniProtKB-UniRule"/>
</dbReference>
<evidence type="ECO:0000256" key="1">
    <source>
        <dbReference type="ARBA" id="ARBA00005790"/>
    </source>
</evidence>
<dbReference type="InterPro" id="IPR020590">
    <property type="entry name" value="Guanylate_kinase_CS"/>
</dbReference>
<dbReference type="PANTHER" id="PTHR23117">
    <property type="entry name" value="GUANYLATE KINASE-RELATED"/>
    <property type="match status" value="1"/>
</dbReference>
<dbReference type="STRING" id="28176.CF66_7090"/>
<organism evidence="11 12">
    <name type="scientific">Candidatus Photodesmus katoptron Akat1</name>
    <dbReference type="NCBI Taxonomy" id="1236703"/>
    <lineage>
        <taxon>Bacteria</taxon>
        <taxon>Pseudomonadati</taxon>
        <taxon>Pseudomonadota</taxon>
        <taxon>Gammaproteobacteria</taxon>
        <taxon>Vibrionales</taxon>
        <taxon>Vibrionaceae</taxon>
        <taxon>Candidatus Photodesmus</taxon>
    </lineage>
</organism>
<evidence type="ECO:0000259" key="10">
    <source>
        <dbReference type="PROSITE" id="PS50052"/>
    </source>
</evidence>
<comment type="caution">
    <text evidence="11">The sequence shown here is derived from an EMBL/GenBank/DDBJ whole genome shotgun (WGS) entry which is preliminary data.</text>
</comment>
<feature type="binding site" evidence="9">
    <location>
        <begin position="17"/>
        <end position="24"/>
    </location>
    <ligand>
        <name>ATP</name>
        <dbReference type="ChEBI" id="CHEBI:30616"/>
    </ligand>
</feature>
<evidence type="ECO:0000256" key="5">
    <source>
        <dbReference type="ARBA" id="ARBA00022741"/>
    </source>
</evidence>
<evidence type="ECO:0000256" key="2">
    <source>
        <dbReference type="ARBA" id="ARBA00012961"/>
    </source>
</evidence>
<keyword evidence="12" id="KW-1185">Reference proteome</keyword>
<dbReference type="AlphaFoldDB" id="S3DJ78"/>
<comment type="function">
    <text evidence="9">Essential for recycling GMP and indirectly, cGMP.</text>
</comment>
<comment type="catalytic activity">
    <reaction evidence="9">
        <text>GMP + ATP = GDP + ADP</text>
        <dbReference type="Rhea" id="RHEA:20780"/>
        <dbReference type="ChEBI" id="CHEBI:30616"/>
        <dbReference type="ChEBI" id="CHEBI:58115"/>
        <dbReference type="ChEBI" id="CHEBI:58189"/>
        <dbReference type="ChEBI" id="CHEBI:456216"/>
        <dbReference type="EC" id="2.7.4.8"/>
    </reaction>
</comment>
<dbReference type="InterPro" id="IPR027417">
    <property type="entry name" value="P-loop_NTPase"/>
</dbReference>
<dbReference type="eggNOG" id="COG0194">
    <property type="taxonomic scope" value="Bacteria"/>
</dbReference>
<keyword evidence="4 9" id="KW-0808">Transferase</keyword>
<evidence type="ECO:0000256" key="7">
    <source>
        <dbReference type="ARBA" id="ARBA00022840"/>
    </source>
</evidence>
<dbReference type="EMBL" id="AMSD01000002">
    <property type="protein sequence ID" value="EPE37199.1"/>
    <property type="molecule type" value="Genomic_DNA"/>
</dbReference>
<dbReference type="SMART" id="SM00072">
    <property type="entry name" value="GuKc"/>
    <property type="match status" value="1"/>
</dbReference>
<dbReference type="FunFam" id="3.30.63.10:FF:000002">
    <property type="entry name" value="Guanylate kinase 1"/>
    <property type="match status" value="1"/>
</dbReference>
<name>S3DJ78_9GAMM</name>
<comment type="similarity">
    <text evidence="1 9">Belongs to the guanylate kinase family.</text>
</comment>
<keyword evidence="6 9" id="KW-0418">Kinase</keyword>
<proteinExistence type="inferred from homology"/>
<dbReference type="Proteomes" id="UP000053688">
    <property type="component" value="Unassembled WGS sequence"/>
</dbReference>
<dbReference type="Gene3D" id="3.30.63.10">
    <property type="entry name" value="Guanylate Kinase phosphate binding domain"/>
    <property type="match status" value="1"/>
</dbReference>
<dbReference type="Gene3D" id="3.40.50.300">
    <property type="entry name" value="P-loop containing nucleotide triphosphate hydrolases"/>
    <property type="match status" value="1"/>
</dbReference>
<dbReference type="InterPro" id="IPR008144">
    <property type="entry name" value="Guanylate_kin-like_dom"/>
</dbReference>
<keyword evidence="7 9" id="KW-0067">ATP-binding</keyword>
<dbReference type="InterPro" id="IPR017665">
    <property type="entry name" value="Guanylate_kinase"/>
</dbReference>
<keyword evidence="5 9" id="KW-0547">Nucleotide-binding</keyword>
<dbReference type="PANTHER" id="PTHR23117:SF13">
    <property type="entry name" value="GUANYLATE KINASE"/>
    <property type="match status" value="1"/>
</dbReference>
<dbReference type="PROSITE" id="PS50052">
    <property type="entry name" value="GUANYLATE_KINASE_2"/>
    <property type="match status" value="1"/>
</dbReference>
<evidence type="ECO:0000313" key="11">
    <source>
        <dbReference type="EMBL" id="EPE37199.1"/>
    </source>
</evidence>
<comment type="subcellular location">
    <subcellularLocation>
        <location evidence="9">Cytoplasm</location>
    </subcellularLocation>
</comment>
<protein>
    <recommendedName>
        <fullName evidence="3 9">Guanylate kinase</fullName>
        <ecNumber evidence="2 9">2.7.4.8</ecNumber>
    </recommendedName>
    <alternativeName>
        <fullName evidence="8 9">GMP kinase</fullName>
    </alternativeName>
</protein>
<evidence type="ECO:0000313" key="12">
    <source>
        <dbReference type="Proteomes" id="UP000053688"/>
    </source>
</evidence>
<evidence type="ECO:0000256" key="8">
    <source>
        <dbReference type="ARBA" id="ARBA00030128"/>
    </source>
</evidence>
<feature type="domain" description="Guanylate kinase-like" evidence="10">
    <location>
        <begin position="10"/>
        <end position="190"/>
    </location>
</feature>
<evidence type="ECO:0000256" key="6">
    <source>
        <dbReference type="ARBA" id="ARBA00022777"/>
    </source>
</evidence>
<dbReference type="InterPro" id="IPR008145">
    <property type="entry name" value="GK/Ca_channel_bsu"/>
</dbReference>
<dbReference type="NCBIfam" id="TIGR03263">
    <property type="entry name" value="guanyl_kin"/>
    <property type="match status" value="1"/>
</dbReference>
<evidence type="ECO:0000256" key="3">
    <source>
        <dbReference type="ARBA" id="ARBA00016296"/>
    </source>
</evidence>
<gene>
    <name evidence="9 11" type="primary">gmk</name>
    <name evidence="11" type="ORF">O1U_0497</name>
</gene>
<dbReference type="GO" id="GO:0005829">
    <property type="term" value="C:cytosol"/>
    <property type="evidence" value="ECO:0007669"/>
    <property type="project" value="TreeGrafter"/>
</dbReference>
<dbReference type="PROSITE" id="PS00856">
    <property type="entry name" value="GUANYLATE_KINASE_1"/>
    <property type="match status" value="1"/>
</dbReference>
<evidence type="ECO:0000256" key="9">
    <source>
        <dbReference type="HAMAP-Rule" id="MF_00328"/>
    </source>
</evidence>
<dbReference type="SUPFAM" id="SSF52540">
    <property type="entry name" value="P-loop containing nucleoside triphosphate hydrolases"/>
    <property type="match status" value="1"/>
</dbReference>
<sequence length="213" mass="24713">MGLSKTKVEGTLYIVSAPSGAGKSSLISAILKNDLMNTIKLSISYTTRNMRPNEQNGIHYYFINRKSFEDLIIQNEFLEHVELFGNYYGTSRNWMLENVNNGSDVILDIDWQGARQIRKEIPFSKSVFILPTSYCQLEYRLNSRAQDSKSDIARRVAEAESEISHYNEYDYIILNDDFDTALVDFQAIIRSERLKKDKQIYKYHDLIQGLLEK</sequence>
<dbReference type="GO" id="GO:0004385">
    <property type="term" value="F:GMP kinase activity"/>
    <property type="evidence" value="ECO:0007669"/>
    <property type="project" value="UniProtKB-UniRule"/>
</dbReference>
<accession>S3DJ78</accession>
<dbReference type="EC" id="2.7.4.8" evidence="2 9"/>
<dbReference type="Pfam" id="PF00625">
    <property type="entry name" value="Guanylate_kin"/>
    <property type="match status" value="1"/>
</dbReference>
<dbReference type="PATRIC" id="fig|1236703.3.peg.499"/>
<keyword evidence="9" id="KW-0963">Cytoplasm</keyword>
<dbReference type="CDD" id="cd00071">
    <property type="entry name" value="GMPK"/>
    <property type="match status" value="1"/>
</dbReference>
<evidence type="ECO:0000256" key="4">
    <source>
        <dbReference type="ARBA" id="ARBA00022679"/>
    </source>
</evidence>